<dbReference type="Proteomes" id="UP000243077">
    <property type="component" value="Chromosome"/>
</dbReference>
<dbReference type="GO" id="GO:0005829">
    <property type="term" value="C:cytosol"/>
    <property type="evidence" value="ECO:0007669"/>
    <property type="project" value="TreeGrafter"/>
</dbReference>
<organism evidence="4 5">
    <name type="scientific">Pontimonas salivibrio</name>
    <dbReference type="NCBI Taxonomy" id="1159327"/>
    <lineage>
        <taxon>Bacteria</taxon>
        <taxon>Bacillati</taxon>
        <taxon>Actinomycetota</taxon>
        <taxon>Actinomycetes</taxon>
        <taxon>Micrococcales</taxon>
        <taxon>Microbacteriaceae</taxon>
        <taxon>Pontimonas</taxon>
    </lineage>
</organism>
<dbReference type="GO" id="GO:0008690">
    <property type="term" value="F:3-deoxy-manno-octulosonate cytidylyltransferase activity"/>
    <property type="evidence" value="ECO:0007669"/>
    <property type="project" value="UniProtKB-EC"/>
</dbReference>
<dbReference type="PANTHER" id="PTHR42866:SF2">
    <property type="entry name" value="3-DEOXY-MANNO-OCTULOSONATE CYTIDYLYLTRANSFERASE, MITOCHONDRIAL"/>
    <property type="match status" value="1"/>
</dbReference>
<evidence type="ECO:0000256" key="2">
    <source>
        <dbReference type="ARBA" id="ARBA00022695"/>
    </source>
</evidence>
<gene>
    <name evidence="4" type="ORF">C3B54_11158</name>
</gene>
<evidence type="ECO:0000313" key="5">
    <source>
        <dbReference type="Proteomes" id="UP000243077"/>
    </source>
</evidence>
<dbReference type="EC" id="2.7.7.38" evidence="4"/>
<proteinExistence type="predicted"/>
<dbReference type="SUPFAM" id="SSF53448">
    <property type="entry name" value="Nucleotide-diphospho-sugar transferases"/>
    <property type="match status" value="1"/>
</dbReference>
<dbReference type="NCBIfam" id="NF003952">
    <property type="entry name" value="PRK05450.1-5"/>
    <property type="match status" value="1"/>
</dbReference>
<dbReference type="CDD" id="cd02517">
    <property type="entry name" value="CMP-KDO-Synthetase"/>
    <property type="match status" value="1"/>
</dbReference>
<dbReference type="InterPro" id="IPR004528">
    <property type="entry name" value="KdsB"/>
</dbReference>
<keyword evidence="1 4" id="KW-0808">Transferase</keyword>
<keyword evidence="3" id="KW-0448">Lipopolysaccharide biosynthesis</keyword>
<dbReference type="AlphaFoldDB" id="A0A2L2BNH2"/>
<keyword evidence="5" id="KW-1185">Reference proteome</keyword>
<dbReference type="KEGG" id="psai:C3B54_11158"/>
<evidence type="ECO:0000256" key="1">
    <source>
        <dbReference type="ARBA" id="ARBA00022679"/>
    </source>
</evidence>
<dbReference type="NCBIfam" id="TIGR00466">
    <property type="entry name" value="kdsB"/>
    <property type="match status" value="1"/>
</dbReference>
<dbReference type="RefSeq" id="WP_158665445.1">
    <property type="nucleotide sequence ID" value="NZ_CP026923.1"/>
</dbReference>
<name>A0A2L2BNH2_9MICO</name>
<dbReference type="OrthoDB" id="9801052at2"/>
<reference evidence="4 5" key="1">
    <citation type="submission" date="2018-02" db="EMBL/GenBank/DDBJ databases">
        <title>Complete genome of the streamlined marine actinobacterium Pontimonas salivibrio CL-TW6 adapted to coastal planktonic lifestype.</title>
        <authorList>
            <person name="Cho B.C."/>
            <person name="Hardies S.C."/>
            <person name="Jang G.I."/>
            <person name="Hwang C.Y."/>
        </authorList>
    </citation>
    <scope>NUCLEOTIDE SEQUENCE [LARGE SCALE GENOMIC DNA]</scope>
    <source>
        <strain evidence="4 5">CL-TW6</strain>
    </source>
</reference>
<protein>
    <submittedName>
        <fullName evidence="4">3-deoxy-manno-octulosonate cytidylyltransferase (CMP-KDO synthetase)</fullName>
        <ecNumber evidence="4">2.7.7.38</ecNumber>
    </submittedName>
</protein>
<dbReference type="Gene3D" id="3.90.550.10">
    <property type="entry name" value="Spore Coat Polysaccharide Biosynthesis Protein SpsA, Chain A"/>
    <property type="match status" value="1"/>
</dbReference>
<evidence type="ECO:0000256" key="3">
    <source>
        <dbReference type="ARBA" id="ARBA00022985"/>
    </source>
</evidence>
<evidence type="ECO:0000313" key="4">
    <source>
        <dbReference type="EMBL" id="AVG23162.1"/>
    </source>
</evidence>
<accession>A0A2L2BNH2</accession>
<keyword evidence="2 4" id="KW-0548">Nucleotidyltransferase</keyword>
<dbReference type="InterPro" id="IPR003329">
    <property type="entry name" value="Cytidylyl_trans"/>
</dbReference>
<dbReference type="GO" id="GO:0009103">
    <property type="term" value="P:lipopolysaccharide biosynthetic process"/>
    <property type="evidence" value="ECO:0007669"/>
    <property type="project" value="UniProtKB-KW"/>
</dbReference>
<dbReference type="PANTHER" id="PTHR42866">
    <property type="entry name" value="3-DEOXY-MANNO-OCTULOSONATE CYTIDYLYLTRANSFERASE"/>
    <property type="match status" value="1"/>
</dbReference>
<dbReference type="EMBL" id="CP026923">
    <property type="protein sequence ID" value="AVG23162.1"/>
    <property type="molecule type" value="Genomic_DNA"/>
</dbReference>
<dbReference type="InterPro" id="IPR029044">
    <property type="entry name" value="Nucleotide-diphossugar_trans"/>
</dbReference>
<sequence length="242" mass="26568">MPEPHVIIPARLASTRFPRKVLADVGGKPMVQRVWERAKDAVGADFVHVTTDSEEVADVARGFGADVTMSSEDARCGTERVAELAGALDASALVNVQADDPFISSALINESISSFFDRGLAVCTPIFRISLEDGQTPHIVKVARSHSGRALYFSRAVIPHDRDGAEPDAELWGHVGLYVYSPEAVEAFASFGESELEKREKLEQLRFLENDIPIATFVTDYRPRAVDVPEDLERMLKDGVND</sequence>
<dbReference type="Pfam" id="PF02348">
    <property type="entry name" value="CTP_transf_3"/>
    <property type="match status" value="1"/>
</dbReference>